<evidence type="ECO:0000313" key="6">
    <source>
        <dbReference type="Proteomes" id="UP000299102"/>
    </source>
</evidence>
<dbReference type="Gene3D" id="2.20.25.240">
    <property type="match status" value="1"/>
</dbReference>
<name>A0A4C1WML6_EUMVA</name>
<evidence type="ECO:0000256" key="3">
    <source>
        <dbReference type="ARBA" id="ARBA00022833"/>
    </source>
</evidence>
<reference evidence="5 6" key="1">
    <citation type="journal article" date="2019" name="Commun. Biol.">
        <title>The bagworm genome reveals a unique fibroin gene that provides high tensile strength.</title>
        <authorList>
            <person name="Kono N."/>
            <person name="Nakamura H."/>
            <person name="Ohtoshi R."/>
            <person name="Tomita M."/>
            <person name="Numata K."/>
            <person name="Arakawa K."/>
        </authorList>
    </citation>
    <scope>NUCLEOTIDE SEQUENCE [LARGE SCALE GENOMIC DNA]</scope>
</reference>
<keyword evidence="2" id="KW-0863">Zinc-finger</keyword>
<dbReference type="InterPro" id="IPR007588">
    <property type="entry name" value="Znf_FLYWCH"/>
</dbReference>
<sequence length="107" mass="12412">MRLTNGKTLLMVDGYTFSFSNQYKVSQLKVMRLANGKTLLMVNGYTFSYSNHYKGGQRWLCSGKDASRCRVFIYVNERMEVVKMASRDHSHKPPKYVRITNGDYVKV</sequence>
<dbReference type="OrthoDB" id="7438973at2759"/>
<accession>A0A4C1WML6</accession>
<comment type="caution">
    <text evidence="5">The sequence shown here is derived from an EMBL/GenBank/DDBJ whole genome shotgun (WGS) entry which is preliminary data.</text>
</comment>
<dbReference type="GO" id="GO:0008270">
    <property type="term" value="F:zinc ion binding"/>
    <property type="evidence" value="ECO:0007669"/>
    <property type="project" value="UniProtKB-KW"/>
</dbReference>
<evidence type="ECO:0000256" key="1">
    <source>
        <dbReference type="ARBA" id="ARBA00022723"/>
    </source>
</evidence>
<protein>
    <recommendedName>
        <fullName evidence="4">FLYWCH-type domain-containing protein</fullName>
    </recommendedName>
</protein>
<evidence type="ECO:0000259" key="4">
    <source>
        <dbReference type="Pfam" id="PF04500"/>
    </source>
</evidence>
<feature type="domain" description="FLYWCH-type" evidence="4">
    <location>
        <begin position="34"/>
        <end position="91"/>
    </location>
</feature>
<organism evidence="5 6">
    <name type="scientific">Eumeta variegata</name>
    <name type="common">Bagworm moth</name>
    <name type="synonym">Eumeta japonica</name>
    <dbReference type="NCBI Taxonomy" id="151549"/>
    <lineage>
        <taxon>Eukaryota</taxon>
        <taxon>Metazoa</taxon>
        <taxon>Ecdysozoa</taxon>
        <taxon>Arthropoda</taxon>
        <taxon>Hexapoda</taxon>
        <taxon>Insecta</taxon>
        <taxon>Pterygota</taxon>
        <taxon>Neoptera</taxon>
        <taxon>Endopterygota</taxon>
        <taxon>Lepidoptera</taxon>
        <taxon>Glossata</taxon>
        <taxon>Ditrysia</taxon>
        <taxon>Tineoidea</taxon>
        <taxon>Psychidae</taxon>
        <taxon>Oiketicinae</taxon>
        <taxon>Eumeta</taxon>
    </lineage>
</organism>
<dbReference type="AlphaFoldDB" id="A0A4C1WML6"/>
<dbReference type="Pfam" id="PF04500">
    <property type="entry name" value="FLYWCH"/>
    <property type="match status" value="1"/>
</dbReference>
<proteinExistence type="predicted"/>
<keyword evidence="3" id="KW-0862">Zinc</keyword>
<gene>
    <name evidence="5" type="ORF">EVAR_9174_1</name>
</gene>
<dbReference type="EMBL" id="BGZK01000599">
    <property type="protein sequence ID" value="GBP52263.1"/>
    <property type="molecule type" value="Genomic_DNA"/>
</dbReference>
<dbReference type="Proteomes" id="UP000299102">
    <property type="component" value="Unassembled WGS sequence"/>
</dbReference>
<keyword evidence="6" id="KW-1185">Reference proteome</keyword>
<keyword evidence="1" id="KW-0479">Metal-binding</keyword>
<evidence type="ECO:0000256" key="2">
    <source>
        <dbReference type="ARBA" id="ARBA00022771"/>
    </source>
</evidence>
<evidence type="ECO:0000313" key="5">
    <source>
        <dbReference type="EMBL" id="GBP52263.1"/>
    </source>
</evidence>